<accession>A0A813FIJ1</accession>
<feature type="region of interest" description="Disordered" evidence="1">
    <location>
        <begin position="1628"/>
        <end position="1649"/>
    </location>
</feature>
<feature type="non-terminal residue" evidence="3">
    <location>
        <position position="1777"/>
    </location>
</feature>
<dbReference type="InterPro" id="IPR036188">
    <property type="entry name" value="FAD/NAD-bd_sf"/>
</dbReference>
<dbReference type="Pfam" id="PF01593">
    <property type="entry name" value="Amino_oxidase"/>
    <property type="match status" value="1"/>
</dbReference>
<evidence type="ECO:0000259" key="2">
    <source>
        <dbReference type="Pfam" id="PF01593"/>
    </source>
</evidence>
<dbReference type="InterPro" id="IPR002937">
    <property type="entry name" value="Amino_oxidase"/>
</dbReference>
<reference evidence="3" key="1">
    <citation type="submission" date="2021-02" db="EMBL/GenBank/DDBJ databases">
        <authorList>
            <person name="Dougan E. K."/>
            <person name="Rhodes N."/>
            <person name="Thang M."/>
            <person name="Chan C."/>
        </authorList>
    </citation>
    <scope>NUCLEOTIDE SEQUENCE</scope>
</reference>
<name>A0A813FIJ1_POLGL</name>
<organism evidence="3 4">
    <name type="scientific">Polarella glacialis</name>
    <name type="common">Dinoflagellate</name>
    <dbReference type="NCBI Taxonomy" id="89957"/>
    <lineage>
        <taxon>Eukaryota</taxon>
        <taxon>Sar</taxon>
        <taxon>Alveolata</taxon>
        <taxon>Dinophyceae</taxon>
        <taxon>Suessiales</taxon>
        <taxon>Suessiaceae</taxon>
        <taxon>Polarella</taxon>
    </lineage>
</organism>
<evidence type="ECO:0000313" key="4">
    <source>
        <dbReference type="Proteomes" id="UP000654075"/>
    </source>
</evidence>
<feature type="region of interest" description="Disordered" evidence="1">
    <location>
        <begin position="1671"/>
        <end position="1777"/>
    </location>
</feature>
<feature type="compositionally biased region" description="Basic and acidic residues" evidence="1">
    <location>
        <begin position="1628"/>
        <end position="1639"/>
    </location>
</feature>
<comment type="caution">
    <text evidence="3">The sequence shown here is derived from an EMBL/GenBank/DDBJ whole genome shotgun (WGS) entry which is preliminary data.</text>
</comment>
<proteinExistence type="predicted"/>
<protein>
    <recommendedName>
        <fullName evidence="2">Amine oxidase domain-containing protein</fullName>
    </recommendedName>
</protein>
<evidence type="ECO:0000313" key="3">
    <source>
        <dbReference type="EMBL" id="CAE8611755.1"/>
    </source>
</evidence>
<dbReference type="Gene3D" id="3.50.50.60">
    <property type="entry name" value="FAD/NAD(P)-binding domain"/>
    <property type="match status" value="1"/>
</dbReference>
<feature type="compositionally biased region" description="Acidic residues" evidence="1">
    <location>
        <begin position="1763"/>
        <end position="1777"/>
    </location>
</feature>
<dbReference type="SUPFAM" id="SSF51905">
    <property type="entry name" value="FAD/NAD(P)-binding domain"/>
    <property type="match status" value="1"/>
</dbReference>
<dbReference type="Proteomes" id="UP000654075">
    <property type="component" value="Unassembled WGS sequence"/>
</dbReference>
<keyword evidence="4" id="KW-1185">Reference proteome</keyword>
<sequence>MASQLAKRGYTNVTLLEASADLGGKSRTTIDKDGLPHDMGTCYLSNRYGPIRELLAEYDPDNAEVELTNEMVFGGLQRDGDDKDYTNGVSLQDVYLEKAEEASAIPPACWPICPDFLSLPGLVSASVKYIGLHKKLLGSYDYGMPPRPSDFAAVDMTAMEFLTKHKLLAMVGLLRYSLQLQGYGVLETVPALYMLWWVHPNLLLGALGDETEGVTMLSKGYQSLWRSMAQAHSAKVKFMTGARVTRIIRGDTPSVSFVNADGTAGFLAFDKLIMAVDMSRMAGLVDDLTPAEKDMFSGYSDGLVYCSTLYESDNRPVEFTSSLWMDRMLPDVERDGNADGGRVHLIRNFRVINGIDNVDKLRERRVAFQYLERGLKDGDDAILLQLLEQGLAEAGDTNVVVLEQNPWPYMPRFTNAGLRQGGPWRVLASQGANNTLWIGSSVCFESVLDVVGYNNRLLASFVGLQDMIALAAIGVQTALLTPWIANFSDVTSVVTGTESGTAITAVDATALSGGSETFTQDMVLQGIGLFDAADAAAASGAACVKLACLSPGRAGLSAVSSDEVLYWRLWAIAHHLIEQDVCLHCHQSTNDKHIEGMVSSAGLQICNPPVFTHQSGTLIDIVLAPIGSPAEVTVGPDYIARSDHKIVYSCLDFSTHLSYATVIGRVAWAHTAAWDTALSTVGPLIDELADCAEALAADHTLQHVSLGGSCSVTTRRAILDVAAWARDVLYVLAGHLASVVTVANGGARQKAREVSLPSPDSFDSFQDFCEMVAGKVSQQRRRTFATYVRLRSENPSSAEKYLSKFFSKQGSVTVAFTDEVSGQVMSKEDMLYKLVGDLHARTRATPGADDQRPQDLDIVRSMLRSQGAPVATHPSWQERHEDVQQYTRSFVDQAIGSLKTGRRTLHGPIAAIKSRFEPGRRLTSALVNLGRRLSLTSRCWSLRVFAPIHKSGSLVIKQSAQLRPISISCDLAQVQDACWIRLNRRKIESFCGPAQVGGLSDPISLVLAIVLLAQFRQFQGLATYLALSDLKWGFDLASVSGMLLSIFLAGVFGRDWLLMDDILAQDCQAVELHSLLSETFVLACGTAQGRRFSVHLFNGPMRFFRDDIKAAVSSGIHAKLPPFAQAAPLQAAQEATVTSICSPPSGSSHVKATASFIASCAASDTPPWLKTINSAAWALAQFPNLADRVDAIEIWVSLKYLHCNMSMTRRLRYRASGLYADRHAALGVLLDSELSFVPLLSVTLGRAKSTFDFFFHAADNAGFPPPLIALQCVLRVETGVLWPAAFLTVATGFEHALNQLQHYWAKSILGCRHAIRLNWVLAQAQCGWEFRLGTKAIEQAIMAVARLQVLPVLHPAAVLYHICQASTAPTFLSHVRALMARISPGRILPGLLDYAPCASRALEATECSAMRREVLSAYRWQVVRPAMRAYDEAHFLSSSAKELPGLGVWYNFFQAAPRCLPSSLTSADLLPATICHFRTWALVRITGQWPLSAMGGEGLLEVLPLCSLCRSQDCHVLHALADCPGRFHIHFVGEAVSSALEAEAEQIMKNGLKGQVKQLESVGVCQTCSEDAMDSKGKQWPKLFLPRVTTQNILKMLGHMILKASAWGDPGATFEPSQTMEALRQVEEARTERDRERMRAGSLQKSSQQLLRQLKRETAKVHALERQLVSRGETWRQTGGPATPSREIEVASPASPESHNSDPGEGLLNSEEAADIEVIGCEGLEGLDNGGLEGEEEVPLASSSALEPDSLIRSSDSQRPLEVEEAWAEEDDLEKPL</sequence>
<dbReference type="EMBL" id="CAJNNV010025043">
    <property type="protein sequence ID" value="CAE8611755.1"/>
    <property type="molecule type" value="Genomic_DNA"/>
</dbReference>
<dbReference type="Gene3D" id="1.10.405.20">
    <property type="match status" value="1"/>
</dbReference>
<feature type="domain" description="Amine oxidase" evidence="2">
    <location>
        <begin position="2"/>
        <end position="290"/>
    </location>
</feature>
<gene>
    <name evidence="3" type="ORF">PGLA1383_LOCUS29556</name>
</gene>
<evidence type="ECO:0000256" key="1">
    <source>
        <dbReference type="SAM" id="MobiDB-lite"/>
    </source>
</evidence>
<dbReference type="GO" id="GO:0016491">
    <property type="term" value="F:oxidoreductase activity"/>
    <property type="evidence" value="ECO:0007669"/>
    <property type="project" value="InterPro"/>
</dbReference>